<proteinExistence type="predicted"/>
<feature type="domain" description="RNase H type-1" evidence="1">
    <location>
        <begin position="316"/>
        <end position="438"/>
    </location>
</feature>
<reference evidence="3" key="2">
    <citation type="submission" date="2021-12" db="EMBL/GenBank/DDBJ databases">
        <title>Resequencing data analysis of finger millet.</title>
        <authorList>
            <person name="Hatakeyama M."/>
            <person name="Aluri S."/>
            <person name="Balachadran M.T."/>
            <person name="Sivarajan S.R."/>
            <person name="Poveda L."/>
            <person name="Shimizu-Inatsugi R."/>
            <person name="Schlapbach R."/>
            <person name="Sreeman S.M."/>
            <person name="Shimizu K.K."/>
        </authorList>
    </citation>
    <scope>NUCLEOTIDE SEQUENCE</scope>
</reference>
<name>A0AAV5CQ22_ELECO</name>
<accession>A0AAV5CQ22</accession>
<dbReference type="AlphaFoldDB" id="A0AAV5CQ22"/>
<dbReference type="InterPro" id="IPR052929">
    <property type="entry name" value="RNase_H-like_EbsB-rel"/>
</dbReference>
<dbReference type="GO" id="GO:0003676">
    <property type="term" value="F:nucleic acid binding"/>
    <property type="evidence" value="ECO:0007669"/>
    <property type="project" value="InterPro"/>
</dbReference>
<evidence type="ECO:0000259" key="2">
    <source>
        <dbReference type="Pfam" id="PF13966"/>
    </source>
</evidence>
<organism evidence="3 4">
    <name type="scientific">Eleusine coracana subsp. coracana</name>
    <dbReference type="NCBI Taxonomy" id="191504"/>
    <lineage>
        <taxon>Eukaryota</taxon>
        <taxon>Viridiplantae</taxon>
        <taxon>Streptophyta</taxon>
        <taxon>Embryophyta</taxon>
        <taxon>Tracheophyta</taxon>
        <taxon>Spermatophyta</taxon>
        <taxon>Magnoliopsida</taxon>
        <taxon>Liliopsida</taxon>
        <taxon>Poales</taxon>
        <taxon>Poaceae</taxon>
        <taxon>PACMAD clade</taxon>
        <taxon>Chloridoideae</taxon>
        <taxon>Cynodonteae</taxon>
        <taxon>Eleusininae</taxon>
        <taxon>Eleusine</taxon>
    </lineage>
</organism>
<reference evidence="3" key="1">
    <citation type="journal article" date="2018" name="DNA Res.">
        <title>Multiple hybrid de novo genome assembly of finger millet, an orphan allotetraploid crop.</title>
        <authorList>
            <person name="Hatakeyama M."/>
            <person name="Aluri S."/>
            <person name="Balachadran M.T."/>
            <person name="Sivarajan S.R."/>
            <person name="Patrignani A."/>
            <person name="Gruter S."/>
            <person name="Poveda L."/>
            <person name="Shimizu-Inatsugi R."/>
            <person name="Baeten J."/>
            <person name="Francoijs K.J."/>
            <person name="Nataraja K.N."/>
            <person name="Reddy Y.A.N."/>
            <person name="Phadnis S."/>
            <person name="Ravikumar R.L."/>
            <person name="Schlapbach R."/>
            <person name="Sreeman S.M."/>
            <person name="Shimizu K.K."/>
        </authorList>
    </citation>
    <scope>NUCLEOTIDE SEQUENCE</scope>
</reference>
<dbReference type="Pfam" id="PF13456">
    <property type="entry name" value="RVT_3"/>
    <property type="match status" value="1"/>
</dbReference>
<comment type="caution">
    <text evidence="3">The sequence shown here is derived from an EMBL/GenBank/DDBJ whole genome shotgun (WGS) entry which is preliminary data.</text>
</comment>
<dbReference type="InterPro" id="IPR012337">
    <property type="entry name" value="RNaseH-like_sf"/>
</dbReference>
<dbReference type="Gene3D" id="3.30.420.10">
    <property type="entry name" value="Ribonuclease H-like superfamily/Ribonuclease H"/>
    <property type="match status" value="1"/>
</dbReference>
<dbReference type="Proteomes" id="UP001054889">
    <property type="component" value="Unassembled WGS sequence"/>
</dbReference>
<protein>
    <submittedName>
        <fullName evidence="3">Uncharacterized protein</fullName>
    </submittedName>
</protein>
<evidence type="ECO:0000313" key="3">
    <source>
        <dbReference type="EMBL" id="GJN00674.1"/>
    </source>
</evidence>
<feature type="domain" description="Reverse transcriptase zinc-binding" evidence="2">
    <location>
        <begin position="111"/>
        <end position="214"/>
    </location>
</feature>
<dbReference type="PANTHER" id="PTHR47074:SF11">
    <property type="entry name" value="REVERSE TRANSCRIPTASE-LIKE PROTEIN"/>
    <property type="match status" value="1"/>
</dbReference>
<dbReference type="Pfam" id="PF13966">
    <property type="entry name" value="zf-RVT"/>
    <property type="match status" value="1"/>
</dbReference>
<evidence type="ECO:0000259" key="1">
    <source>
        <dbReference type="Pfam" id="PF13456"/>
    </source>
</evidence>
<dbReference type="CDD" id="cd06222">
    <property type="entry name" value="RNase_H_like"/>
    <property type="match status" value="1"/>
</dbReference>
<dbReference type="PANTHER" id="PTHR47074">
    <property type="entry name" value="BNAC02G40300D PROTEIN"/>
    <property type="match status" value="1"/>
</dbReference>
<evidence type="ECO:0000313" key="4">
    <source>
        <dbReference type="Proteomes" id="UP001054889"/>
    </source>
</evidence>
<dbReference type="SUPFAM" id="SSF53098">
    <property type="entry name" value="Ribonuclease H-like"/>
    <property type="match status" value="1"/>
</dbReference>
<dbReference type="GO" id="GO:0004523">
    <property type="term" value="F:RNA-DNA hybrid ribonuclease activity"/>
    <property type="evidence" value="ECO:0007669"/>
    <property type="project" value="InterPro"/>
</dbReference>
<sequence>MPGISYSWRSIIRGIQALKKGLIWRVGDGRNINIWLDPWLPTGSTRRPITPRGQTKIDRVADLINPATGEWDRELIEDIFWEEDRQNILAIPLNSYIEETLAWHFDNKGLFSVKSAYHVLQDEQVRDAKKQRGESSVMRVQSVPQKLNWVKLWSLPYTPKLKQFMWRLGHNSLPLRKNIERRGMEIDTLCPMCHRLDEDGGHCFLKCKMVKKCWQQMNMEGIRLELLKLSSATEVVQTILDLEEKSRLQTITLLWAWWDSRNKTNAGEKMRMTQEVIYMAMNAVSDVSIMKHTATMRVPKIKKRWIPPPIELLKINFDAAFFADSKSGGWGFIVRDHDGDVIMAGAGKLNAVQDALCAEAHAGLIALQFAGANGMSRIQLETDSTCLAAALTSTDYDQGVGGTIFKEIREYIDLQFDVVRILSAPRLCNSVAHELAHYSVGRDSDQTNAWTDPLPGYVSNLVGRDLAGPTINK</sequence>
<dbReference type="InterPro" id="IPR002156">
    <property type="entry name" value="RNaseH_domain"/>
</dbReference>
<dbReference type="InterPro" id="IPR044730">
    <property type="entry name" value="RNase_H-like_dom_plant"/>
</dbReference>
<dbReference type="InterPro" id="IPR036397">
    <property type="entry name" value="RNaseH_sf"/>
</dbReference>
<dbReference type="EMBL" id="BQKI01000008">
    <property type="protein sequence ID" value="GJN00674.1"/>
    <property type="molecule type" value="Genomic_DNA"/>
</dbReference>
<gene>
    <name evidence="3" type="primary">ga17870</name>
    <name evidence="3" type="ORF">PR202_ga17870</name>
</gene>
<keyword evidence="4" id="KW-1185">Reference proteome</keyword>
<dbReference type="InterPro" id="IPR026960">
    <property type="entry name" value="RVT-Znf"/>
</dbReference>